<dbReference type="EMBL" id="BARW01036477">
    <property type="protein sequence ID" value="GAJ18196.1"/>
    <property type="molecule type" value="Genomic_DNA"/>
</dbReference>
<name>X1VP46_9ZZZZ</name>
<comment type="caution">
    <text evidence="2">The sequence shown here is derived from an EMBL/GenBank/DDBJ whole genome shotgun (WGS) entry which is preliminary data.</text>
</comment>
<evidence type="ECO:0000313" key="2">
    <source>
        <dbReference type="EMBL" id="GAJ18196.1"/>
    </source>
</evidence>
<reference evidence="2" key="1">
    <citation type="journal article" date="2014" name="Front. Microbiol.">
        <title>High frequency of phylogenetically diverse reductive dehalogenase-homologous genes in deep subseafloor sedimentary metagenomes.</title>
        <authorList>
            <person name="Kawai M."/>
            <person name="Futagami T."/>
            <person name="Toyoda A."/>
            <person name="Takaki Y."/>
            <person name="Nishi S."/>
            <person name="Hori S."/>
            <person name="Arai W."/>
            <person name="Tsubouchi T."/>
            <person name="Morono Y."/>
            <person name="Uchiyama I."/>
            <person name="Ito T."/>
            <person name="Fujiyama A."/>
            <person name="Inagaki F."/>
            <person name="Takami H."/>
        </authorList>
    </citation>
    <scope>NUCLEOTIDE SEQUENCE</scope>
    <source>
        <strain evidence="2">Expedition CK06-06</strain>
    </source>
</reference>
<proteinExistence type="predicted"/>
<feature type="region of interest" description="Disordered" evidence="1">
    <location>
        <begin position="41"/>
        <end position="64"/>
    </location>
</feature>
<evidence type="ECO:0000256" key="1">
    <source>
        <dbReference type="SAM" id="MobiDB-lite"/>
    </source>
</evidence>
<accession>X1VP46</accession>
<sequence length="64" mass="7444">MATVHIKEPREQEAHFGLYRTTAGGDETIFVRRKIGEPTDYMHTKSRKLKQQRDNLALASQHYS</sequence>
<feature type="non-terminal residue" evidence="2">
    <location>
        <position position="64"/>
    </location>
</feature>
<gene>
    <name evidence="2" type="ORF">S12H4_56609</name>
</gene>
<dbReference type="AlphaFoldDB" id="X1VP46"/>
<protein>
    <submittedName>
        <fullName evidence="2">Uncharacterized protein</fullName>
    </submittedName>
</protein>
<organism evidence="2">
    <name type="scientific">marine sediment metagenome</name>
    <dbReference type="NCBI Taxonomy" id="412755"/>
    <lineage>
        <taxon>unclassified sequences</taxon>
        <taxon>metagenomes</taxon>
        <taxon>ecological metagenomes</taxon>
    </lineage>
</organism>